<protein>
    <recommendedName>
        <fullName evidence="1">NACHT conflict system C-terminal helical domain-containing protein</fullName>
    </recommendedName>
</protein>
<dbReference type="Pfam" id="PF22727">
    <property type="entry name" value="NCH2"/>
    <property type="match status" value="1"/>
</dbReference>
<dbReference type="Proteomes" id="UP000481033">
    <property type="component" value="Unassembled WGS sequence"/>
</dbReference>
<dbReference type="EMBL" id="QXHD01000004">
    <property type="protein sequence ID" value="NEZ57704.1"/>
    <property type="molecule type" value="Genomic_DNA"/>
</dbReference>
<evidence type="ECO:0000259" key="1">
    <source>
        <dbReference type="Pfam" id="PF22727"/>
    </source>
</evidence>
<feature type="domain" description="NACHT conflict system C-terminal helical" evidence="1">
    <location>
        <begin position="16"/>
        <end position="61"/>
    </location>
</feature>
<evidence type="ECO:0000313" key="3">
    <source>
        <dbReference type="Proteomes" id="UP000481033"/>
    </source>
</evidence>
<evidence type="ECO:0000313" key="2">
    <source>
        <dbReference type="EMBL" id="NEZ57704.1"/>
    </source>
</evidence>
<reference evidence="2 3" key="1">
    <citation type="journal article" date="2020" name="Microb. Ecol.">
        <title>Ecogenomics of the Marine Benthic Filamentous Cyanobacterium Adonisia.</title>
        <authorList>
            <person name="Walter J.M."/>
            <person name="Coutinho F.H."/>
            <person name="Leomil L."/>
            <person name="Hargreaves P.I."/>
            <person name="Campeao M.E."/>
            <person name="Vieira V.V."/>
            <person name="Silva B.S."/>
            <person name="Fistarol G.O."/>
            <person name="Salomon P.S."/>
            <person name="Sawabe T."/>
            <person name="Mino S."/>
            <person name="Hosokawa M."/>
            <person name="Miyashita H."/>
            <person name="Maruyama F."/>
            <person name="van Verk M.C."/>
            <person name="Dutilh B.E."/>
            <person name="Thompson C.C."/>
            <person name="Thompson F.L."/>
        </authorList>
    </citation>
    <scope>NUCLEOTIDE SEQUENCE [LARGE SCALE GENOMIC DNA]</scope>
    <source>
        <strain evidence="2 3">CCMR0081</strain>
    </source>
</reference>
<keyword evidence="3" id="KW-1185">Reference proteome</keyword>
<accession>A0A6M0RN85</accession>
<proteinExistence type="predicted"/>
<comment type="caution">
    <text evidence="2">The sequence shown here is derived from an EMBL/GenBank/DDBJ whole genome shotgun (WGS) entry which is preliminary data.</text>
</comment>
<organism evidence="2 3">
    <name type="scientific">Adonisia turfae CCMR0081</name>
    <dbReference type="NCBI Taxonomy" id="2292702"/>
    <lineage>
        <taxon>Bacteria</taxon>
        <taxon>Bacillati</taxon>
        <taxon>Cyanobacteriota</taxon>
        <taxon>Adonisia</taxon>
        <taxon>Adonisia turfae</taxon>
    </lineage>
</organism>
<dbReference type="AlphaFoldDB" id="A0A6M0RN85"/>
<name>A0A6M0RN85_9CYAN</name>
<dbReference type="InterPro" id="IPR054501">
    <property type="entry name" value="NCH2"/>
</dbReference>
<gene>
    <name evidence="2" type="ORF">DXZ20_18970</name>
</gene>
<sequence>MLETFLTFFHLEKELITFSLEEAQAQANYLYATKLIIDCKNSAVRVSRKQWEAIEARLLTPPSENNQE</sequence>